<accession>A0AAV5HQU0</accession>
<dbReference type="Gene3D" id="3.30.70.270">
    <property type="match status" value="3"/>
</dbReference>
<dbReference type="Proteomes" id="UP001054252">
    <property type="component" value="Unassembled WGS sequence"/>
</dbReference>
<dbReference type="Gene3D" id="1.10.340.70">
    <property type="match status" value="1"/>
</dbReference>
<proteinExistence type="predicted"/>
<dbReference type="InterPro" id="IPR043502">
    <property type="entry name" value="DNA/RNA_pol_sf"/>
</dbReference>
<dbReference type="CDD" id="cd09279">
    <property type="entry name" value="RNase_HI_like"/>
    <property type="match status" value="1"/>
</dbReference>
<feature type="region of interest" description="Disordered" evidence="1">
    <location>
        <begin position="99"/>
        <end position="133"/>
    </location>
</feature>
<evidence type="ECO:0000313" key="4">
    <source>
        <dbReference type="Proteomes" id="UP001054252"/>
    </source>
</evidence>
<dbReference type="InterPro" id="IPR012337">
    <property type="entry name" value="RNaseH-like_sf"/>
</dbReference>
<feature type="region of interest" description="Disordered" evidence="1">
    <location>
        <begin position="319"/>
        <end position="354"/>
    </location>
</feature>
<dbReference type="SUPFAM" id="SSF56672">
    <property type="entry name" value="DNA/RNA polymerases"/>
    <property type="match status" value="1"/>
</dbReference>
<dbReference type="Pfam" id="PF03732">
    <property type="entry name" value="Retrotrans_gag"/>
    <property type="match status" value="1"/>
</dbReference>
<reference evidence="3 4" key="1">
    <citation type="journal article" date="2021" name="Commun. Biol.">
        <title>The genome of Shorea leprosula (Dipterocarpaceae) highlights the ecological relevance of drought in aseasonal tropical rainforests.</title>
        <authorList>
            <person name="Ng K.K.S."/>
            <person name="Kobayashi M.J."/>
            <person name="Fawcett J.A."/>
            <person name="Hatakeyama M."/>
            <person name="Paape T."/>
            <person name="Ng C.H."/>
            <person name="Ang C.C."/>
            <person name="Tnah L.H."/>
            <person name="Lee C.T."/>
            <person name="Nishiyama T."/>
            <person name="Sese J."/>
            <person name="O'Brien M.J."/>
            <person name="Copetti D."/>
            <person name="Mohd Noor M.I."/>
            <person name="Ong R.C."/>
            <person name="Putra M."/>
            <person name="Sireger I.Z."/>
            <person name="Indrioko S."/>
            <person name="Kosugi Y."/>
            <person name="Izuno A."/>
            <person name="Isagi Y."/>
            <person name="Lee S.L."/>
            <person name="Shimizu K.K."/>
        </authorList>
    </citation>
    <scope>NUCLEOTIDE SEQUENCE [LARGE SCALE GENOMIC DNA]</scope>
    <source>
        <strain evidence="3">214</strain>
    </source>
</reference>
<dbReference type="InterPro" id="IPR036397">
    <property type="entry name" value="RNaseH_sf"/>
</dbReference>
<dbReference type="Pfam" id="PF00078">
    <property type="entry name" value="RVT_1"/>
    <property type="match status" value="1"/>
</dbReference>
<comment type="caution">
    <text evidence="3">The sequence shown here is derived from an EMBL/GenBank/DDBJ whole genome shotgun (WGS) entry which is preliminary data.</text>
</comment>
<feature type="compositionally biased region" description="Basic and acidic residues" evidence="1">
    <location>
        <begin position="39"/>
        <end position="53"/>
    </location>
</feature>
<dbReference type="Pfam" id="PF17921">
    <property type="entry name" value="Integrase_H2C2"/>
    <property type="match status" value="1"/>
</dbReference>
<dbReference type="InterPro" id="IPR002156">
    <property type="entry name" value="RNaseH_domain"/>
</dbReference>
<evidence type="ECO:0000256" key="1">
    <source>
        <dbReference type="SAM" id="MobiDB-lite"/>
    </source>
</evidence>
<dbReference type="EMBL" id="BPVZ01000005">
    <property type="protein sequence ID" value="GKU91163.1"/>
    <property type="molecule type" value="Genomic_DNA"/>
</dbReference>
<dbReference type="GO" id="GO:0004523">
    <property type="term" value="F:RNA-DNA hybrid ribonuclease activity"/>
    <property type="evidence" value="ECO:0007669"/>
    <property type="project" value="InterPro"/>
</dbReference>
<gene>
    <name evidence="3" type="ORF">SLEP1_g5073</name>
</gene>
<evidence type="ECO:0000259" key="2">
    <source>
        <dbReference type="PROSITE" id="PS50879"/>
    </source>
</evidence>
<feature type="region of interest" description="Disordered" evidence="1">
    <location>
        <begin position="1"/>
        <end position="57"/>
    </location>
</feature>
<dbReference type="InterPro" id="IPR041588">
    <property type="entry name" value="Integrase_H2C2"/>
</dbReference>
<dbReference type="Pfam" id="PF13456">
    <property type="entry name" value="RVT_3"/>
    <property type="match status" value="1"/>
</dbReference>
<protein>
    <recommendedName>
        <fullName evidence="2">RNase H type-1 domain-containing protein</fullName>
    </recommendedName>
</protein>
<dbReference type="PROSITE" id="PS50879">
    <property type="entry name" value="RNASE_H_1"/>
    <property type="match status" value="1"/>
</dbReference>
<sequence>MVKTRSARGGNSSQPLGRGQVPSNLPPHPPSPILNTLPRVDHTEGGDENEPHNSIHNSASTANQDVVAAQLVAMQQQFGVFQLVLAQLLARNNPGDPLINLLNPAPQPPAPQQNPEPVQHAHAISESQGQSHIAPVQQPLHDDVPRQPYPAGFRIPQLETYDGTKDPNDHLHAFYSCMQAQNASDALMCKIFPSTLRGNARTWYYSLPPKSINSYTGLASAFATKFSSRRLIRKTTSELMRVRQRDDESLKNFMSRFNDAVLEVNSFDQAVGITAVISSLGHERFRDSLLKHPATTFSEVNDRSLKFITAEEYALSQNPTPIKNQYSDWRDENPNRKRMKTTQNRGKPPVTWTPFNLPRSQIFMQIKNKMDLRRPGPMRTTAAARDHTRYCDFHQDHGHTTEQCNSLRSELESLAQKGMLNEYIQRGEQPKFVREQGLQHQGVRNPPNRQGVGYQQVLPPLPPPARIIHMITGGLEAGGLSSKQRKLYVRERVLVDTGSAPDIMYFHCFESLGLDPTLLQRYDGPIYGFNNQPVPVEGVLTMNFPTPMGIATLRGNQEVARHCYITSVTQPKKGKAQMPEAAPQKISDNQQVMGVEIVDNRPEDETQAAPVEDVEEVQTDDRDPSRKTQIGTKLDPKERADLIAFLRANKDVFAWTSADMPGVPTSVSQHKLSTNPLKKPVAQKRRLFGGERLKVIKEEVEKLLQAGFVRRVDYCEWVANLVLVKKANGKWRMCIDYTNLNDACPNDCYPMPNIDKLVEAASGNERLSLLDAYSGYHQVPMAPEDEEKTSFYAGDEIYCYVMMPFGLKNAVVKSLKADDHLTDLEETFNNLRQNRMRLNPAKCIFGVESGKFLGFMVSRRGIEVNPEKIRAIAEMEPPKSVKDIQRLTGRVAALHRFISKSADKCLPFFKIMQSVAQKDESGNSIPTPEPNDWTLYVDGASSSKGSGAGALLIGPDGYRSEHTLKFNFDATNNMAEYEALLLGLQLALELKLSAIQVYSDSQLVVNQINSICEVVDPVMVKYVALVAELKCKFQKFCLSKIPRTENEQADSLSKFASDSSSHSRSVFVEVLDEPSFMKPRVMEISIDLGTPSWTDPIPSFLRDGIVPEDRQEAMKLRRKASRYTLVDEVLYKRSFSLPLLRCLNPYEAEYALREVHEGVCGSHVGARTLAHKVLRQGYYWPNMYKDATHFVQRCLKCQFFAHLTHQPAEELTTLVAPWPFAQWGLDLLGPFVKGVGGVTHLIVGVDYFTKWVEARPLSSLTSKKFTPVYHPESNGMVESVNKCILKGIKPRLEQHKAKWADDLNNVLWAYRTTSQTATGETPYHLAFGTEAVIPIEIGVPSFRVTHFDEGRNGQLLRENLDLLDDVREEARLRTLVYKQKIANFYNKRVRPRTFKVGDLVLRKAGLTGFETRFGKLAPNWEGPYTVAEVPHPGAYILRDTEGKRVPRVWNINNLKKFYP</sequence>
<dbReference type="Gene3D" id="3.30.420.10">
    <property type="entry name" value="Ribonuclease H-like superfamily/Ribonuclease H"/>
    <property type="match status" value="3"/>
</dbReference>
<dbReference type="Gene3D" id="3.10.10.10">
    <property type="entry name" value="HIV Type 1 Reverse Transcriptase, subunit A, domain 1"/>
    <property type="match status" value="1"/>
</dbReference>
<feature type="domain" description="RNase H type-1" evidence="2">
    <location>
        <begin position="929"/>
        <end position="1058"/>
    </location>
</feature>
<name>A0AAV5HQU0_9ROSI</name>
<dbReference type="InterPro" id="IPR043128">
    <property type="entry name" value="Rev_trsase/Diguanyl_cyclase"/>
</dbReference>
<dbReference type="InterPro" id="IPR005162">
    <property type="entry name" value="Retrotrans_gag_dom"/>
</dbReference>
<keyword evidence="4" id="KW-1185">Reference proteome</keyword>
<organism evidence="3 4">
    <name type="scientific">Rubroshorea leprosula</name>
    <dbReference type="NCBI Taxonomy" id="152421"/>
    <lineage>
        <taxon>Eukaryota</taxon>
        <taxon>Viridiplantae</taxon>
        <taxon>Streptophyta</taxon>
        <taxon>Embryophyta</taxon>
        <taxon>Tracheophyta</taxon>
        <taxon>Spermatophyta</taxon>
        <taxon>Magnoliopsida</taxon>
        <taxon>eudicotyledons</taxon>
        <taxon>Gunneridae</taxon>
        <taxon>Pentapetalae</taxon>
        <taxon>rosids</taxon>
        <taxon>malvids</taxon>
        <taxon>Malvales</taxon>
        <taxon>Dipterocarpaceae</taxon>
        <taxon>Rubroshorea</taxon>
    </lineage>
</organism>
<dbReference type="GO" id="GO:0003676">
    <property type="term" value="F:nucleic acid binding"/>
    <property type="evidence" value="ECO:0007669"/>
    <property type="project" value="InterPro"/>
</dbReference>
<evidence type="ECO:0000313" key="3">
    <source>
        <dbReference type="EMBL" id="GKU91163.1"/>
    </source>
</evidence>
<dbReference type="CDD" id="cd01647">
    <property type="entry name" value="RT_LTR"/>
    <property type="match status" value="1"/>
</dbReference>
<feature type="region of interest" description="Disordered" evidence="1">
    <location>
        <begin position="601"/>
        <end position="630"/>
    </location>
</feature>
<dbReference type="SUPFAM" id="SSF53098">
    <property type="entry name" value="Ribonuclease H-like"/>
    <property type="match status" value="1"/>
</dbReference>
<dbReference type="PANTHER" id="PTHR48475">
    <property type="entry name" value="RIBONUCLEASE H"/>
    <property type="match status" value="1"/>
</dbReference>
<dbReference type="PANTHER" id="PTHR48475:SF2">
    <property type="entry name" value="RIBONUCLEASE H"/>
    <property type="match status" value="1"/>
</dbReference>
<dbReference type="InterPro" id="IPR000477">
    <property type="entry name" value="RT_dom"/>
</dbReference>
<feature type="compositionally biased region" description="Pro residues" evidence="1">
    <location>
        <begin position="105"/>
        <end position="114"/>
    </location>
</feature>